<dbReference type="Gramene" id="Ma07_t25530.1">
    <property type="protein sequence ID" value="Ma07_p25530.1"/>
    <property type="gene ID" value="Ma07_g25530"/>
</dbReference>
<dbReference type="EMBL" id="HG996473">
    <property type="protein sequence ID" value="CAG1857745.1"/>
    <property type="molecule type" value="Genomic_DNA"/>
</dbReference>
<proteinExistence type="predicted"/>
<accession>A0A804JZS4</accession>
<name>A0A804JZS4_MUSAM</name>
<dbReference type="Pfam" id="PF20428">
    <property type="entry name" value="Sey1_3HB"/>
    <property type="match status" value="1"/>
</dbReference>
<keyword evidence="1" id="KW-0732">Signal</keyword>
<evidence type="ECO:0000313" key="3">
    <source>
        <dbReference type="EMBL" id="CAG1857745.1"/>
    </source>
</evidence>
<dbReference type="InParanoid" id="A0A804JZS4"/>
<dbReference type="OMA" id="ICEYAVI"/>
<dbReference type="PANTHER" id="PTHR45923:SF2">
    <property type="entry name" value="PROTEIN SEY1"/>
    <property type="match status" value="1"/>
</dbReference>
<reference evidence="3" key="1">
    <citation type="submission" date="2021-03" db="EMBL/GenBank/DDBJ databases">
        <authorList>
            <consortium name="Genoscope - CEA"/>
            <person name="William W."/>
        </authorList>
    </citation>
    <scope>NUCLEOTIDE SEQUENCE</scope>
    <source>
        <strain evidence="3">Doubled-haploid Pahang</strain>
    </source>
</reference>
<evidence type="ECO:0000256" key="1">
    <source>
        <dbReference type="SAM" id="SignalP"/>
    </source>
</evidence>
<dbReference type="EnsemblPlants" id="Ma07_t25530.1">
    <property type="protein sequence ID" value="Ma07_p25530.1"/>
    <property type="gene ID" value="Ma07_g25530"/>
</dbReference>
<feature type="chain" id="PRO_5033922306" evidence="1">
    <location>
        <begin position="20"/>
        <end position="88"/>
    </location>
</feature>
<reference evidence="4" key="2">
    <citation type="submission" date="2021-05" db="UniProtKB">
        <authorList>
            <consortium name="EnsemblPlants"/>
        </authorList>
    </citation>
    <scope>IDENTIFICATION</scope>
    <source>
        <strain evidence="4">subsp. malaccensis</strain>
    </source>
</reference>
<dbReference type="InterPro" id="IPR046758">
    <property type="entry name" value="Sey1/RHD3-like_3HB"/>
</dbReference>
<keyword evidence="5" id="KW-1185">Reference proteome</keyword>
<evidence type="ECO:0000259" key="2">
    <source>
        <dbReference type="Pfam" id="PF20428"/>
    </source>
</evidence>
<dbReference type="AlphaFoldDB" id="A0A804JZS4"/>
<organism evidence="4 5">
    <name type="scientific">Musa acuminata subsp. malaccensis</name>
    <name type="common">Wild banana</name>
    <name type="synonym">Musa malaccensis</name>
    <dbReference type="NCBI Taxonomy" id="214687"/>
    <lineage>
        <taxon>Eukaryota</taxon>
        <taxon>Viridiplantae</taxon>
        <taxon>Streptophyta</taxon>
        <taxon>Embryophyta</taxon>
        <taxon>Tracheophyta</taxon>
        <taxon>Spermatophyta</taxon>
        <taxon>Magnoliopsida</taxon>
        <taxon>Liliopsida</taxon>
        <taxon>Zingiberales</taxon>
        <taxon>Musaceae</taxon>
        <taxon>Musa</taxon>
    </lineage>
</organism>
<dbReference type="Proteomes" id="UP000012960">
    <property type="component" value="Unplaced"/>
</dbReference>
<evidence type="ECO:0000313" key="4">
    <source>
        <dbReference type="EnsemblPlants" id="Ma07_p25530.1"/>
    </source>
</evidence>
<gene>
    <name evidence="3" type="ORF">GSMUA_28930.1</name>
</gene>
<dbReference type="InterPro" id="IPR008803">
    <property type="entry name" value="RHD3/Sey1"/>
</dbReference>
<protein>
    <submittedName>
        <fullName evidence="3">(wild Malaysian banana) hypothetical protein</fullName>
    </submittedName>
</protein>
<dbReference type="PANTHER" id="PTHR45923">
    <property type="entry name" value="PROTEIN SEY1"/>
    <property type="match status" value="1"/>
</dbReference>
<feature type="domain" description="Sey1/RHD3-like three-helix bundle" evidence="2">
    <location>
        <begin position="15"/>
        <end position="87"/>
    </location>
</feature>
<sequence length="88" mass="10447">MFVGLFFIDTFFLFQLVHPPYQTKLGHIQSKTLVDFKEVFDKSFKREELFAIVAFDYTQSLMLNFDKICEYAVIEEANKDHSNVRDKI</sequence>
<feature type="signal peptide" evidence="1">
    <location>
        <begin position="1"/>
        <end position="19"/>
    </location>
</feature>
<evidence type="ECO:0000313" key="5">
    <source>
        <dbReference type="Proteomes" id="UP000012960"/>
    </source>
</evidence>